<keyword evidence="3" id="KW-1185">Reference proteome</keyword>
<accession>G0NSM3</accession>
<organism evidence="3">
    <name type="scientific">Caenorhabditis brenneri</name>
    <name type="common">Nematode worm</name>
    <dbReference type="NCBI Taxonomy" id="135651"/>
    <lineage>
        <taxon>Eukaryota</taxon>
        <taxon>Metazoa</taxon>
        <taxon>Ecdysozoa</taxon>
        <taxon>Nematoda</taxon>
        <taxon>Chromadorea</taxon>
        <taxon>Rhabditida</taxon>
        <taxon>Rhabditina</taxon>
        <taxon>Rhabditomorpha</taxon>
        <taxon>Rhabditoidea</taxon>
        <taxon>Rhabditidae</taxon>
        <taxon>Peloderinae</taxon>
        <taxon>Caenorhabditis</taxon>
    </lineage>
</organism>
<dbReference type="eggNOG" id="ENOG502TKC0">
    <property type="taxonomic scope" value="Eukaryota"/>
</dbReference>
<dbReference type="InParanoid" id="G0NSM3"/>
<reference evidence="3" key="1">
    <citation type="submission" date="2011-07" db="EMBL/GenBank/DDBJ databases">
        <authorList>
            <consortium name="Caenorhabditis brenneri Sequencing and Analysis Consortium"/>
            <person name="Wilson R.K."/>
        </authorList>
    </citation>
    <scope>NUCLEOTIDE SEQUENCE [LARGE SCALE GENOMIC DNA]</scope>
    <source>
        <strain evidence="3">PB2801</strain>
    </source>
</reference>
<evidence type="ECO:0000313" key="3">
    <source>
        <dbReference type="Proteomes" id="UP000008068"/>
    </source>
</evidence>
<evidence type="ECO:0000256" key="1">
    <source>
        <dbReference type="SAM" id="Coils"/>
    </source>
</evidence>
<feature type="coiled-coil region" evidence="1">
    <location>
        <begin position="23"/>
        <end position="92"/>
    </location>
</feature>
<dbReference type="EMBL" id="GL379939">
    <property type="protein sequence ID" value="EGT36903.1"/>
    <property type="molecule type" value="Genomic_DNA"/>
</dbReference>
<proteinExistence type="predicted"/>
<name>G0NSM3_CAEBE</name>
<keyword evidence="1" id="KW-0175">Coiled coil</keyword>
<protein>
    <submittedName>
        <fullName evidence="2">Uncharacterized protein</fullName>
    </submittedName>
</protein>
<dbReference type="AlphaFoldDB" id="G0NSM3"/>
<dbReference type="Proteomes" id="UP000008068">
    <property type="component" value="Unassembled WGS sequence"/>
</dbReference>
<evidence type="ECO:0000313" key="2">
    <source>
        <dbReference type="EMBL" id="EGT36903.1"/>
    </source>
</evidence>
<sequence length="176" mass="20229">MPRGQPNLATIKRRMLQAPINIIRYLQQKIMFLQQERQNLLVENQRLATELQAGTLSQNSKDQTHQSLIEMNKRLMEENQRLTTQLYTANQAVATKSRDVAFLYQGSAAQMQENFNLKIIIEEQNKELFRVKNGGQGHHQTVAQMSDERIADSEGMAERQLNALERIVMGDFSGIQ</sequence>
<dbReference type="HOGENOM" id="CLU_1742177_0_0_1"/>
<gene>
    <name evidence="2" type="ORF">CAEBREN_25572</name>
</gene>